<keyword evidence="1" id="KW-0812">Transmembrane</keyword>
<evidence type="ECO:0000256" key="1">
    <source>
        <dbReference type="SAM" id="Phobius"/>
    </source>
</evidence>
<protein>
    <submittedName>
        <fullName evidence="2">Uncharacterized protein</fullName>
    </submittedName>
</protein>
<gene>
    <name evidence="2" type="ORF">RhiirC2_800316</name>
</gene>
<dbReference type="EMBL" id="LLXL01005855">
    <property type="protein sequence ID" value="PKK56303.1"/>
    <property type="molecule type" value="Genomic_DNA"/>
</dbReference>
<comment type="caution">
    <text evidence="2">The sequence shown here is derived from an EMBL/GenBank/DDBJ whole genome shotgun (WGS) entry which is preliminary data.</text>
</comment>
<reference evidence="2 3" key="2">
    <citation type="submission" date="2017-10" db="EMBL/GenBank/DDBJ databases">
        <title>Extensive intraspecific genome diversity in a model arbuscular mycorrhizal fungus.</title>
        <authorList>
            <person name="Chen E.C.H."/>
            <person name="Morin E."/>
            <person name="Baudet D."/>
            <person name="Noel J."/>
            <person name="Ndikumana S."/>
            <person name="Charron P."/>
            <person name="St-Onge C."/>
            <person name="Giorgi J."/>
            <person name="Grigoriev I.V."/>
            <person name="Roux C."/>
            <person name="Martin F.M."/>
            <person name="Corradi N."/>
        </authorList>
    </citation>
    <scope>NUCLEOTIDE SEQUENCE [LARGE SCALE GENOMIC DNA]</scope>
    <source>
        <strain evidence="2 3">C2</strain>
    </source>
</reference>
<evidence type="ECO:0000313" key="3">
    <source>
        <dbReference type="Proteomes" id="UP000233469"/>
    </source>
</evidence>
<keyword evidence="1" id="KW-1133">Transmembrane helix</keyword>
<proteinExistence type="predicted"/>
<accession>A0A2N1M3U7</accession>
<keyword evidence="1" id="KW-0472">Membrane</keyword>
<evidence type="ECO:0000313" key="2">
    <source>
        <dbReference type="EMBL" id="PKK56303.1"/>
    </source>
</evidence>
<dbReference type="AlphaFoldDB" id="A0A2N1M3U7"/>
<feature type="transmembrane region" description="Helical" evidence="1">
    <location>
        <begin position="12"/>
        <end position="35"/>
    </location>
</feature>
<dbReference type="Proteomes" id="UP000233469">
    <property type="component" value="Unassembled WGS sequence"/>
</dbReference>
<reference evidence="2 3" key="1">
    <citation type="submission" date="2016-04" db="EMBL/GenBank/DDBJ databases">
        <title>Genome analyses suggest a sexual origin of heterokaryosis in a supposedly ancient asexual fungus.</title>
        <authorList>
            <person name="Ropars J."/>
            <person name="Sedzielewska K."/>
            <person name="Noel J."/>
            <person name="Charron P."/>
            <person name="Farinelli L."/>
            <person name="Marton T."/>
            <person name="Kruger M."/>
            <person name="Pelin A."/>
            <person name="Brachmann A."/>
            <person name="Corradi N."/>
        </authorList>
    </citation>
    <scope>NUCLEOTIDE SEQUENCE [LARGE SCALE GENOMIC DNA]</scope>
    <source>
        <strain evidence="2 3">C2</strain>
    </source>
</reference>
<name>A0A2N1M3U7_9GLOM</name>
<organism evidence="2 3">
    <name type="scientific">Rhizophagus irregularis</name>
    <dbReference type="NCBI Taxonomy" id="588596"/>
    <lineage>
        <taxon>Eukaryota</taxon>
        <taxon>Fungi</taxon>
        <taxon>Fungi incertae sedis</taxon>
        <taxon>Mucoromycota</taxon>
        <taxon>Glomeromycotina</taxon>
        <taxon>Glomeromycetes</taxon>
        <taxon>Glomerales</taxon>
        <taxon>Glomeraceae</taxon>
        <taxon>Rhizophagus</taxon>
    </lineage>
</organism>
<sequence>MAYEFLVLLDLVINLFNLSMQIALILDLVMSFLGLDVIMMATPEPLFEPEVS</sequence>